<protein>
    <submittedName>
        <fullName evidence="2">Putative oxidoreductase, mmyf</fullName>
    </submittedName>
</protein>
<name>A0A402CH80_RHOWR</name>
<proteinExistence type="predicted"/>
<reference evidence="2 3" key="1">
    <citation type="submission" date="2018-11" db="EMBL/GenBank/DDBJ databases">
        <title>Microbial catabolism of amino acid.</title>
        <authorList>
            <person name="Hibi M."/>
            <person name="Ogawa J."/>
        </authorList>
    </citation>
    <scope>NUCLEOTIDE SEQUENCE [LARGE SCALE GENOMIC DNA]</scope>
    <source>
        <strain evidence="2 3">C31-06</strain>
    </source>
</reference>
<dbReference type="InterPro" id="IPR012349">
    <property type="entry name" value="Split_barrel_FMN-bd"/>
</dbReference>
<evidence type="ECO:0000259" key="1">
    <source>
        <dbReference type="Pfam" id="PF01613"/>
    </source>
</evidence>
<dbReference type="AlphaFoldDB" id="A0A402CH80"/>
<sequence>MSQVLSQKTTTSQKQFRAAMRRLPTSVVVSAVLDDAPIGMVVGTFSSVSMDPLLVGFFGDHRSSTLEPLLETDQWSFSDRQDQPRPGLVGTRGIVMRSLAVPYAMSPVPSARR</sequence>
<dbReference type="EMBL" id="BHYM01000064">
    <property type="protein sequence ID" value="GCE42962.1"/>
    <property type="molecule type" value="Genomic_DNA"/>
</dbReference>
<accession>A0A402CH80</accession>
<dbReference type="RefSeq" id="WP_225858376.1">
    <property type="nucleotide sequence ID" value="NZ_BHYM01000064.1"/>
</dbReference>
<gene>
    <name evidence="2" type="ORF">Rhow_007091</name>
</gene>
<evidence type="ECO:0000313" key="2">
    <source>
        <dbReference type="EMBL" id="GCE42962.1"/>
    </source>
</evidence>
<dbReference type="Pfam" id="PF01613">
    <property type="entry name" value="Flavin_Reduct"/>
    <property type="match status" value="1"/>
</dbReference>
<dbReference type="GO" id="GO:0016646">
    <property type="term" value="F:oxidoreductase activity, acting on the CH-NH group of donors, NAD or NADP as acceptor"/>
    <property type="evidence" value="ECO:0007669"/>
    <property type="project" value="UniProtKB-ARBA"/>
</dbReference>
<dbReference type="InterPro" id="IPR002563">
    <property type="entry name" value="Flavin_Rdtase-like_dom"/>
</dbReference>
<feature type="domain" description="Flavin reductase like" evidence="1">
    <location>
        <begin position="20"/>
        <end position="74"/>
    </location>
</feature>
<dbReference type="Gene3D" id="2.30.110.10">
    <property type="entry name" value="Electron Transport, Fmn-binding Protein, Chain A"/>
    <property type="match status" value="1"/>
</dbReference>
<evidence type="ECO:0000313" key="3">
    <source>
        <dbReference type="Proteomes" id="UP000287519"/>
    </source>
</evidence>
<dbReference type="SUPFAM" id="SSF50475">
    <property type="entry name" value="FMN-binding split barrel"/>
    <property type="match status" value="1"/>
</dbReference>
<keyword evidence="3" id="KW-1185">Reference proteome</keyword>
<organism evidence="2 3">
    <name type="scientific">Rhodococcus wratislaviensis</name>
    <name type="common">Tsukamurella wratislaviensis</name>
    <dbReference type="NCBI Taxonomy" id="44752"/>
    <lineage>
        <taxon>Bacteria</taxon>
        <taxon>Bacillati</taxon>
        <taxon>Actinomycetota</taxon>
        <taxon>Actinomycetes</taxon>
        <taxon>Mycobacteriales</taxon>
        <taxon>Nocardiaceae</taxon>
        <taxon>Rhodococcus</taxon>
    </lineage>
</organism>
<dbReference type="GO" id="GO:0010181">
    <property type="term" value="F:FMN binding"/>
    <property type="evidence" value="ECO:0007669"/>
    <property type="project" value="InterPro"/>
</dbReference>
<comment type="caution">
    <text evidence="2">The sequence shown here is derived from an EMBL/GenBank/DDBJ whole genome shotgun (WGS) entry which is preliminary data.</text>
</comment>
<dbReference type="Proteomes" id="UP000287519">
    <property type="component" value="Unassembled WGS sequence"/>
</dbReference>